<organism evidence="4 5">
    <name type="scientific">Cuscuta campestris</name>
    <dbReference type="NCBI Taxonomy" id="132261"/>
    <lineage>
        <taxon>Eukaryota</taxon>
        <taxon>Viridiplantae</taxon>
        <taxon>Streptophyta</taxon>
        <taxon>Embryophyta</taxon>
        <taxon>Tracheophyta</taxon>
        <taxon>Spermatophyta</taxon>
        <taxon>Magnoliopsida</taxon>
        <taxon>eudicotyledons</taxon>
        <taxon>Gunneridae</taxon>
        <taxon>Pentapetalae</taxon>
        <taxon>asterids</taxon>
        <taxon>lamiids</taxon>
        <taxon>Solanales</taxon>
        <taxon>Convolvulaceae</taxon>
        <taxon>Cuscuteae</taxon>
        <taxon>Cuscuta</taxon>
        <taxon>Cuscuta subgen. Grammica</taxon>
        <taxon>Cuscuta sect. Cleistogrammica</taxon>
    </lineage>
</organism>
<sequence>MIVMDNENRVKIGLRLAQTSRLKKPKSKKNPPAAVFALIFDIDGERLAERLREREMEVEEEEEVSAATESSSFNRVGLKNYVQTNFGDDYVFEIAPKEDWTSMAVSLSTNAVKFYSQASGQFLGECRGHSSTINHISFGASGPMEHILHSCSSDGTFRAWDTRTFQQVSCMNAGPSQEIFSFSFGGAADNLFAAGCKSQIIIWDWRTQKMVACLDESHMEDVTQVRFIPGHQNKLLSASVDGLMCLFDTSGDINEDDHLASVFNVGTSIGKVGFFGQRNEKLWCLTHIETLSVWDWKDERVEATFEDARSLASKNWNLDEVDYFVDCHYSVEGDRLWAVGGTNAGTLGYFPIDYNKNKGTYTMEAPEVVLQGGHEDVVRSVVPMSSRLSPGGGGISQNEGIFGWSGGEDGRLCCWLSDKSDSWKTSWITSTLVLKSPKPHLKKRHSPY</sequence>
<dbReference type="PROSITE" id="PS50082">
    <property type="entry name" value="WD_REPEATS_2"/>
    <property type="match status" value="1"/>
</dbReference>
<dbReference type="PANTHER" id="PTHR22889">
    <property type="entry name" value="WD REPEAT-CONTAINING PROTEIN 89"/>
    <property type="match status" value="1"/>
</dbReference>
<protein>
    <submittedName>
        <fullName evidence="4">Uncharacterized protein</fullName>
    </submittedName>
</protein>
<dbReference type="InterPro" id="IPR039328">
    <property type="entry name" value="WDR89"/>
</dbReference>
<reference evidence="4 5" key="1">
    <citation type="submission" date="2018-04" db="EMBL/GenBank/DDBJ databases">
        <authorList>
            <person name="Vogel A."/>
        </authorList>
    </citation>
    <scope>NUCLEOTIDE SEQUENCE [LARGE SCALE GENOMIC DNA]</scope>
</reference>
<evidence type="ECO:0000256" key="2">
    <source>
        <dbReference type="ARBA" id="ARBA00022737"/>
    </source>
</evidence>
<evidence type="ECO:0000313" key="4">
    <source>
        <dbReference type="EMBL" id="VFQ59626.1"/>
    </source>
</evidence>
<dbReference type="InterPro" id="IPR001680">
    <property type="entry name" value="WD40_rpt"/>
</dbReference>
<dbReference type="Proteomes" id="UP000595140">
    <property type="component" value="Unassembled WGS sequence"/>
</dbReference>
<dbReference type="PANTHER" id="PTHR22889:SF0">
    <property type="entry name" value="WD REPEAT-CONTAINING PROTEIN 89"/>
    <property type="match status" value="1"/>
</dbReference>
<keyword evidence="5" id="KW-1185">Reference proteome</keyword>
<proteinExistence type="predicted"/>
<feature type="repeat" description="WD" evidence="3">
    <location>
        <begin position="126"/>
        <end position="170"/>
    </location>
</feature>
<accession>A0A484KCS2</accession>
<dbReference type="AlphaFoldDB" id="A0A484KCS2"/>
<keyword evidence="2" id="KW-0677">Repeat</keyword>
<dbReference type="InterPro" id="IPR036322">
    <property type="entry name" value="WD40_repeat_dom_sf"/>
</dbReference>
<dbReference type="Pfam" id="PF00400">
    <property type="entry name" value="WD40"/>
    <property type="match status" value="1"/>
</dbReference>
<gene>
    <name evidence="4" type="ORF">CCAM_LOCUS1402</name>
</gene>
<dbReference type="SMART" id="SM00320">
    <property type="entry name" value="WD40"/>
    <property type="match status" value="3"/>
</dbReference>
<dbReference type="InterPro" id="IPR015943">
    <property type="entry name" value="WD40/YVTN_repeat-like_dom_sf"/>
</dbReference>
<dbReference type="EMBL" id="OOIL02000038">
    <property type="protein sequence ID" value="VFQ59626.1"/>
    <property type="molecule type" value="Genomic_DNA"/>
</dbReference>
<evidence type="ECO:0000256" key="3">
    <source>
        <dbReference type="PROSITE-ProRule" id="PRU00221"/>
    </source>
</evidence>
<name>A0A484KCS2_9ASTE</name>
<keyword evidence="1 3" id="KW-0853">WD repeat</keyword>
<dbReference type="OrthoDB" id="25131at2759"/>
<evidence type="ECO:0000313" key="5">
    <source>
        <dbReference type="Proteomes" id="UP000595140"/>
    </source>
</evidence>
<evidence type="ECO:0000256" key="1">
    <source>
        <dbReference type="ARBA" id="ARBA00022574"/>
    </source>
</evidence>
<dbReference type="Gene3D" id="2.130.10.10">
    <property type="entry name" value="YVTN repeat-like/Quinoprotein amine dehydrogenase"/>
    <property type="match status" value="1"/>
</dbReference>
<dbReference type="SUPFAM" id="SSF50978">
    <property type="entry name" value="WD40 repeat-like"/>
    <property type="match status" value="1"/>
</dbReference>